<proteinExistence type="predicted"/>
<evidence type="ECO:0008006" key="3">
    <source>
        <dbReference type="Google" id="ProtNLM"/>
    </source>
</evidence>
<sequence length="109" mass="11968">MQHNETTTWEGMIAFRPCPDRIERELMRAYVQLAVTPSGLDGSRAVTLKGLGAHRVCLTELPRARIPPTMPPLWIEIFSPAGETIDGCGCFDLGEDELTDATQIIADLA</sequence>
<name>A0ABS0Y8A0_9HYPH</name>
<gene>
    <name evidence="1" type="ORF">JAO75_24385</name>
</gene>
<comment type="caution">
    <text evidence="1">The sequence shown here is derived from an EMBL/GenBank/DDBJ whole genome shotgun (WGS) entry which is preliminary data.</text>
</comment>
<reference evidence="2" key="1">
    <citation type="submission" date="2020-12" db="EMBL/GenBank/DDBJ databases">
        <title>Hymenobacter sp.</title>
        <authorList>
            <person name="Kim M.K."/>
        </authorList>
    </citation>
    <scope>NUCLEOTIDE SEQUENCE [LARGE SCALE GENOMIC DNA]</scope>
    <source>
        <strain evidence="2">BT325</strain>
    </source>
</reference>
<keyword evidence="2" id="KW-1185">Reference proteome</keyword>
<evidence type="ECO:0000313" key="1">
    <source>
        <dbReference type="EMBL" id="MBJ6128532.1"/>
    </source>
</evidence>
<dbReference type="RefSeq" id="WP_199051802.1">
    <property type="nucleotide sequence ID" value="NZ_JAELXT010000057.1"/>
</dbReference>
<protein>
    <recommendedName>
        <fullName evidence="3">PilZ domain-containing protein</fullName>
    </recommendedName>
</protein>
<organism evidence="1 2">
    <name type="scientific">Microvirga splendida</name>
    <dbReference type="NCBI Taxonomy" id="2795727"/>
    <lineage>
        <taxon>Bacteria</taxon>
        <taxon>Pseudomonadati</taxon>
        <taxon>Pseudomonadota</taxon>
        <taxon>Alphaproteobacteria</taxon>
        <taxon>Hyphomicrobiales</taxon>
        <taxon>Methylobacteriaceae</taxon>
        <taxon>Microvirga</taxon>
    </lineage>
</organism>
<dbReference type="EMBL" id="JAELXT010000057">
    <property type="protein sequence ID" value="MBJ6128532.1"/>
    <property type="molecule type" value="Genomic_DNA"/>
</dbReference>
<evidence type="ECO:0000313" key="2">
    <source>
        <dbReference type="Proteomes" id="UP000620670"/>
    </source>
</evidence>
<dbReference type="Proteomes" id="UP000620670">
    <property type="component" value="Unassembled WGS sequence"/>
</dbReference>
<accession>A0ABS0Y8A0</accession>